<gene>
    <name evidence="1" type="ORF">H072_7146</name>
</gene>
<dbReference type="Proteomes" id="UP000015100">
    <property type="component" value="Unassembled WGS sequence"/>
</dbReference>
<evidence type="ECO:0000313" key="2">
    <source>
        <dbReference type="Proteomes" id="UP000015100"/>
    </source>
</evidence>
<protein>
    <submittedName>
        <fullName evidence="1">Uncharacterized protein</fullName>
    </submittedName>
</protein>
<sequence length="131" mass="13781">MRVYNSQLVAALAESVLTQRAGPVTEAIEITGGERPSEKARGEAPSRTTLFRLPSVLLSLANAAEDTLIDHRTADTHGREPPTVGIAIVSPLAADPPRLEGPGVADAVDFEVDGCVLDPGAKMIGMRQLAR</sequence>
<proteinExistence type="predicted"/>
<accession>S8A886</accession>
<keyword evidence="2" id="KW-1185">Reference proteome</keyword>
<dbReference type="HOGENOM" id="CLU_1927531_0_0_1"/>
<comment type="caution">
    <text evidence="1">The sequence shown here is derived from an EMBL/GenBank/DDBJ whole genome shotgun (WGS) entry which is preliminary data.</text>
</comment>
<reference evidence="2" key="2">
    <citation type="submission" date="2013-04" db="EMBL/GenBank/DDBJ databases">
        <title>Genomic mechanisms accounting for the adaptation to parasitism in nematode-trapping fungi.</title>
        <authorList>
            <person name="Ahren D.G."/>
        </authorList>
    </citation>
    <scope>NUCLEOTIDE SEQUENCE [LARGE SCALE GENOMIC DNA]</scope>
    <source>
        <strain evidence="2">CBS 200.50</strain>
    </source>
</reference>
<name>S8A886_DACHA</name>
<organism evidence="1 2">
    <name type="scientific">Dactylellina haptotyla (strain CBS 200.50)</name>
    <name type="common">Nematode-trapping fungus</name>
    <name type="synonym">Monacrosporium haptotylum</name>
    <dbReference type="NCBI Taxonomy" id="1284197"/>
    <lineage>
        <taxon>Eukaryota</taxon>
        <taxon>Fungi</taxon>
        <taxon>Dikarya</taxon>
        <taxon>Ascomycota</taxon>
        <taxon>Pezizomycotina</taxon>
        <taxon>Orbiliomycetes</taxon>
        <taxon>Orbiliales</taxon>
        <taxon>Orbiliaceae</taxon>
        <taxon>Dactylellina</taxon>
    </lineage>
</organism>
<reference evidence="1 2" key="1">
    <citation type="journal article" date="2013" name="PLoS Genet.">
        <title>Genomic mechanisms accounting for the adaptation to parasitism in nematode-trapping fungi.</title>
        <authorList>
            <person name="Meerupati T."/>
            <person name="Andersson K.M."/>
            <person name="Friman E."/>
            <person name="Kumar D."/>
            <person name="Tunlid A."/>
            <person name="Ahren D."/>
        </authorList>
    </citation>
    <scope>NUCLEOTIDE SEQUENCE [LARGE SCALE GENOMIC DNA]</scope>
    <source>
        <strain evidence="1 2">CBS 200.50</strain>
    </source>
</reference>
<dbReference type="EMBL" id="AQGS01000494">
    <property type="protein sequence ID" value="EPS39069.1"/>
    <property type="molecule type" value="Genomic_DNA"/>
</dbReference>
<dbReference type="AlphaFoldDB" id="S8A886"/>
<evidence type="ECO:0000313" key="1">
    <source>
        <dbReference type="EMBL" id="EPS39069.1"/>
    </source>
</evidence>